<dbReference type="HAMAP" id="MF_00255">
    <property type="entry name" value="Gly_tRNA_synth_beta"/>
    <property type="match status" value="1"/>
</dbReference>
<evidence type="ECO:0000256" key="10">
    <source>
        <dbReference type="ARBA" id="ARBA00047937"/>
    </source>
</evidence>
<evidence type="ECO:0000313" key="14">
    <source>
        <dbReference type="Proteomes" id="UP000051213"/>
    </source>
</evidence>
<dbReference type="EC" id="6.1.1.14" evidence="11"/>
<proteinExistence type="inferred from homology"/>
<dbReference type="SMART" id="SM00836">
    <property type="entry name" value="DALR_1"/>
    <property type="match status" value="1"/>
</dbReference>
<dbReference type="GO" id="GO:0006420">
    <property type="term" value="P:arginyl-tRNA aminoacylation"/>
    <property type="evidence" value="ECO:0007669"/>
    <property type="project" value="InterPro"/>
</dbReference>
<keyword evidence="7 11" id="KW-0067">ATP-binding</keyword>
<evidence type="ECO:0000256" key="8">
    <source>
        <dbReference type="ARBA" id="ARBA00022917"/>
    </source>
</evidence>
<keyword evidence="9 11" id="KW-0030">Aminoacyl-tRNA synthetase</keyword>
<evidence type="ECO:0000256" key="5">
    <source>
        <dbReference type="ARBA" id="ARBA00022598"/>
    </source>
</evidence>
<evidence type="ECO:0000256" key="9">
    <source>
        <dbReference type="ARBA" id="ARBA00023146"/>
    </source>
</evidence>
<dbReference type="InterPro" id="IPR006194">
    <property type="entry name" value="Gly-tRNA-synth_heterodimer"/>
</dbReference>
<comment type="catalytic activity">
    <reaction evidence="10 11">
        <text>tRNA(Gly) + glycine + ATP = glycyl-tRNA(Gly) + AMP + diphosphate</text>
        <dbReference type="Rhea" id="RHEA:16013"/>
        <dbReference type="Rhea" id="RHEA-COMP:9664"/>
        <dbReference type="Rhea" id="RHEA-COMP:9683"/>
        <dbReference type="ChEBI" id="CHEBI:30616"/>
        <dbReference type="ChEBI" id="CHEBI:33019"/>
        <dbReference type="ChEBI" id="CHEBI:57305"/>
        <dbReference type="ChEBI" id="CHEBI:78442"/>
        <dbReference type="ChEBI" id="CHEBI:78522"/>
        <dbReference type="ChEBI" id="CHEBI:456215"/>
        <dbReference type="EC" id="6.1.1.14"/>
    </reaction>
</comment>
<comment type="subunit">
    <text evidence="3 11">Tetramer of two alpha and two beta subunits.</text>
</comment>
<sequence>MKSDFLFELGTEELPPKTLLALSESLTSGLLNGFKSARLSFGEVSSFASPRRLAVVVRDLDVKAPNIEIVNWGPPTKVAFDSHGSATKAAQAFATKNNLVLTELMNNVEHDGQQEKLCLRKTEEGRDTAALLSELINAVLLGLPIAKRMSWGSNKELFVRPVQWAVLLFDGKTCELPILGITSGNLSQGHRFHGSGDIAIETPLSYEKQLRDQFVIASFDQRRNIIREGVTNLAKTIHGHAVIDGALLDEVSALNEWPVPLIGHFDPHFLEIPAEALISSMKEHQKYFHLTDSNNQLLPAFITVANIQSNDPSQVVAGNERVIRPRLADAAFFYKNDRLVSLEQRRESLKRVIFQDKLGSVFDKTERVANLCSQLAPFTGANAKLAYRAGELCKSDLVTDMVGEFADLQGVMGRYYALHDGEEPSVAEAQLEQYLPRFSGDRTPENAVGATLALADKLDTLVGIFSIGQPPSGSRDPFALRRASLGILRIILDRKIDIDLTKAISLAASQFDLDAAEMDKTRKQVLTYVLERFRSWYRDEGFTAEVFLSVSTLDFGNPLDIDARIKAVAQFCKLPEADALSSANKRVSNILAKQLGTRTPEPVSHNLLHESAEKTLAQAIETLEDSSKPLLASRDYNTLLKNLSSLREPVDRFFEEVMVVSEEPALQENRLSLLKRLRDLFLNVADISQLVTSK</sequence>
<reference evidence="13 14" key="1">
    <citation type="submission" date="2015-10" db="EMBL/GenBank/DDBJ databases">
        <title>Metagenome-Assembled Genomes uncover a global brackish microbiome.</title>
        <authorList>
            <person name="Hugerth L.W."/>
            <person name="Larsson J."/>
            <person name="Alneberg J."/>
            <person name="Lindh M.V."/>
            <person name="Legrand C."/>
            <person name="Pinhassi J."/>
            <person name="Andersson A.F."/>
        </authorList>
    </citation>
    <scope>NUCLEOTIDE SEQUENCE [LARGE SCALE GENOMIC DNA]</scope>
    <source>
        <strain evidence="13">BACL26 MAG-121220-bin70</strain>
    </source>
</reference>
<evidence type="ECO:0000256" key="6">
    <source>
        <dbReference type="ARBA" id="ARBA00022741"/>
    </source>
</evidence>
<evidence type="ECO:0000256" key="7">
    <source>
        <dbReference type="ARBA" id="ARBA00022840"/>
    </source>
</evidence>
<evidence type="ECO:0000256" key="1">
    <source>
        <dbReference type="ARBA" id="ARBA00004496"/>
    </source>
</evidence>
<dbReference type="Proteomes" id="UP000051213">
    <property type="component" value="Unassembled WGS sequence"/>
</dbReference>
<dbReference type="AlphaFoldDB" id="A0A0R2U5E4"/>
<dbReference type="SUPFAM" id="SSF109604">
    <property type="entry name" value="HD-domain/PDEase-like"/>
    <property type="match status" value="1"/>
</dbReference>
<organism evidence="13 14">
    <name type="scientific">SAR92 bacterium BACL26 MAG-121220-bin70</name>
    <dbReference type="NCBI Taxonomy" id="1655626"/>
    <lineage>
        <taxon>Bacteria</taxon>
        <taxon>Pseudomonadati</taxon>
        <taxon>Pseudomonadota</taxon>
        <taxon>Gammaproteobacteria</taxon>
        <taxon>Cellvibrionales</taxon>
        <taxon>Porticoccaceae</taxon>
        <taxon>SAR92 clade</taxon>
    </lineage>
</organism>
<dbReference type="Pfam" id="PF02092">
    <property type="entry name" value="tRNA_synt_2f"/>
    <property type="match status" value="1"/>
</dbReference>
<evidence type="ECO:0000259" key="12">
    <source>
        <dbReference type="SMART" id="SM00836"/>
    </source>
</evidence>
<dbReference type="PROSITE" id="PS50861">
    <property type="entry name" value="AA_TRNA_LIGASE_II_GLYAB"/>
    <property type="match status" value="1"/>
</dbReference>
<dbReference type="PANTHER" id="PTHR30075:SF2">
    <property type="entry name" value="GLYCINE--TRNA LIGASE, CHLOROPLASTIC_MITOCHONDRIAL 2"/>
    <property type="match status" value="1"/>
</dbReference>
<comment type="similarity">
    <text evidence="2 11">Belongs to the class-II aminoacyl-tRNA synthetase family.</text>
</comment>
<keyword evidence="6 11" id="KW-0547">Nucleotide-binding</keyword>
<evidence type="ECO:0000256" key="3">
    <source>
        <dbReference type="ARBA" id="ARBA00011209"/>
    </source>
</evidence>
<dbReference type="EMBL" id="LICA01000135">
    <property type="protein sequence ID" value="KRO94741.1"/>
    <property type="molecule type" value="Genomic_DNA"/>
</dbReference>
<dbReference type="GO" id="GO:0005829">
    <property type="term" value="C:cytosol"/>
    <property type="evidence" value="ECO:0007669"/>
    <property type="project" value="TreeGrafter"/>
</dbReference>
<keyword evidence="4 11" id="KW-0963">Cytoplasm</keyword>
<dbReference type="PRINTS" id="PR01045">
    <property type="entry name" value="TRNASYNTHGB"/>
</dbReference>
<dbReference type="Pfam" id="PF05746">
    <property type="entry name" value="DALR_1"/>
    <property type="match status" value="1"/>
</dbReference>
<dbReference type="GO" id="GO:0004814">
    <property type="term" value="F:arginine-tRNA ligase activity"/>
    <property type="evidence" value="ECO:0007669"/>
    <property type="project" value="InterPro"/>
</dbReference>
<keyword evidence="8 11" id="KW-0648">Protein biosynthesis</keyword>
<evidence type="ECO:0000256" key="4">
    <source>
        <dbReference type="ARBA" id="ARBA00022490"/>
    </source>
</evidence>
<accession>A0A0R2U5E4</accession>
<name>A0A0R2U5E4_9GAMM</name>
<dbReference type="PANTHER" id="PTHR30075">
    <property type="entry name" value="GLYCYL-TRNA SYNTHETASE"/>
    <property type="match status" value="1"/>
</dbReference>
<dbReference type="InterPro" id="IPR015944">
    <property type="entry name" value="Gly-tRNA-synth_bsu"/>
</dbReference>
<keyword evidence="5 11" id="KW-0436">Ligase</keyword>
<dbReference type="InterPro" id="IPR008909">
    <property type="entry name" value="DALR_anticod-bd"/>
</dbReference>
<dbReference type="GO" id="GO:0005524">
    <property type="term" value="F:ATP binding"/>
    <property type="evidence" value="ECO:0007669"/>
    <property type="project" value="UniProtKB-UniRule"/>
</dbReference>
<gene>
    <name evidence="11" type="primary">glyS</name>
    <name evidence="13" type="ORF">ABS24_03815</name>
</gene>
<evidence type="ECO:0000256" key="2">
    <source>
        <dbReference type="ARBA" id="ARBA00008226"/>
    </source>
</evidence>
<comment type="caution">
    <text evidence="13">The sequence shown here is derived from an EMBL/GenBank/DDBJ whole genome shotgun (WGS) entry which is preliminary data.</text>
</comment>
<dbReference type="GO" id="GO:0004820">
    <property type="term" value="F:glycine-tRNA ligase activity"/>
    <property type="evidence" value="ECO:0007669"/>
    <property type="project" value="UniProtKB-UniRule"/>
</dbReference>
<evidence type="ECO:0000256" key="11">
    <source>
        <dbReference type="HAMAP-Rule" id="MF_00255"/>
    </source>
</evidence>
<comment type="subcellular location">
    <subcellularLocation>
        <location evidence="1 11">Cytoplasm</location>
    </subcellularLocation>
</comment>
<dbReference type="GO" id="GO:0006426">
    <property type="term" value="P:glycyl-tRNA aminoacylation"/>
    <property type="evidence" value="ECO:0007669"/>
    <property type="project" value="UniProtKB-UniRule"/>
</dbReference>
<dbReference type="NCBIfam" id="TIGR00211">
    <property type="entry name" value="glyS"/>
    <property type="match status" value="1"/>
</dbReference>
<protein>
    <recommendedName>
        <fullName evidence="11">Glycine--tRNA ligase beta subunit</fullName>
        <ecNumber evidence="11">6.1.1.14</ecNumber>
    </recommendedName>
    <alternativeName>
        <fullName evidence="11">Glycyl-tRNA synthetase beta subunit</fullName>
        <shortName evidence="11">GlyRS</shortName>
    </alternativeName>
</protein>
<feature type="domain" description="DALR anticodon binding" evidence="12">
    <location>
        <begin position="586"/>
        <end position="690"/>
    </location>
</feature>
<evidence type="ECO:0000313" key="13">
    <source>
        <dbReference type="EMBL" id="KRO94741.1"/>
    </source>
</evidence>